<comment type="caution">
    <text evidence="1">The sequence shown here is derived from an EMBL/GenBank/DDBJ whole genome shotgun (WGS) entry which is preliminary data.</text>
</comment>
<sequence length="94" mass="10488">MTWIEKIKAGFPQLRASRISLCILNVPGRPKWPEGLPTVPNLIEKLATLAAANVPELQQIEVVWGKSKAGMEISPDWDEIEVVEQYCTWSEKGG</sequence>
<evidence type="ECO:0000313" key="2">
    <source>
        <dbReference type="Proteomes" id="UP000070133"/>
    </source>
</evidence>
<protein>
    <submittedName>
        <fullName evidence="1">Uncharacterized protein</fullName>
    </submittedName>
</protein>
<accession>A0A139HGU0</accession>
<evidence type="ECO:0000313" key="1">
    <source>
        <dbReference type="EMBL" id="KXT01637.1"/>
    </source>
</evidence>
<dbReference type="AlphaFoldDB" id="A0A139HGU0"/>
<dbReference type="Proteomes" id="UP000070133">
    <property type="component" value="Unassembled WGS sequence"/>
</dbReference>
<keyword evidence="2" id="KW-1185">Reference proteome</keyword>
<dbReference type="EMBL" id="LFZN01000052">
    <property type="protein sequence ID" value="KXT01637.1"/>
    <property type="molecule type" value="Genomic_DNA"/>
</dbReference>
<reference evidence="1 2" key="1">
    <citation type="submission" date="2015-07" db="EMBL/GenBank/DDBJ databases">
        <title>Comparative genomics of the Sigatoka disease complex on banana suggests a link between parallel evolutionary changes in Pseudocercospora fijiensis and Pseudocercospora eumusae and increased virulence on the banana host.</title>
        <authorList>
            <person name="Chang T.-C."/>
            <person name="Salvucci A."/>
            <person name="Crous P.W."/>
            <person name="Stergiopoulos I."/>
        </authorList>
    </citation>
    <scope>NUCLEOTIDE SEQUENCE [LARGE SCALE GENOMIC DNA]</scope>
    <source>
        <strain evidence="1 2">CBS 114824</strain>
    </source>
</reference>
<proteinExistence type="predicted"/>
<organism evidence="1 2">
    <name type="scientific">Pseudocercospora eumusae</name>
    <dbReference type="NCBI Taxonomy" id="321146"/>
    <lineage>
        <taxon>Eukaryota</taxon>
        <taxon>Fungi</taxon>
        <taxon>Dikarya</taxon>
        <taxon>Ascomycota</taxon>
        <taxon>Pezizomycotina</taxon>
        <taxon>Dothideomycetes</taxon>
        <taxon>Dothideomycetidae</taxon>
        <taxon>Mycosphaerellales</taxon>
        <taxon>Mycosphaerellaceae</taxon>
        <taxon>Pseudocercospora</taxon>
    </lineage>
</organism>
<name>A0A139HGU0_9PEZI</name>
<gene>
    <name evidence="1" type="ORF">AC578_8045</name>
</gene>